<name>A0ABX0UDX5_9FLAO</name>
<dbReference type="Proteomes" id="UP000745859">
    <property type="component" value="Unassembled WGS sequence"/>
</dbReference>
<evidence type="ECO:0000313" key="3">
    <source>
        <dbReference type="Proteomes" id="UP000745859"/>
    </source>
</evidence>
<dbReference type="RefSeq" id="WP_167186752.1">
    <property type="nucleotide sequence ID" value="NZ_JAASQL010000001.1"/>
</dbReference>
<keyword evidence="1" id="KW-1133">Transmembrane helix</keyword>
<keyword evidence="3" id="KW-1185">Reference proteome</keyword>
<protein>
    <recommendedName>
        <fullName evidence="4">Solute:Na+ symporter, SSS family</fullName>
    </recommendedName>
</protein>
<gene>
    <name evidence="2" type="ORF">FHR24_001696</name>
</gene>
<evidence type="ECO:0000256" key="1">
    <source>
        <dbReference type="SAM" id="Phobius"/>
    </source>
</evidence>
<dbReference type="EMBL" id="JAASQL010000001">
    <property type="protein sequence ID" value="NIJ45257.1"/>
    <property type="molecule type" value="Genomic_DNA"/>
</dbReference>
<proteinExistence type="predicted"/>
<organism evidence="2 3">
    <name type="scientific">Wenyingzhuangia heitensis</name>
    <dbReference type="NCBI Taxonomy" id="1487859"/>
    <lineage>
        <taxon>Bacteria</taxon>
        <taxon>Pseudomonadati</taxon>
        <taxon>Bacteroidota</taxon>
        <taxon>Flavobacteriia</taxon>
        <taxon>Flavobacteriales</taxon>
        <taxon>Flavobacteriaceae</taxon>
        <taxon>Wenyingzhuangia</taxon>
    </lineage>
</organism>
<accession>A0ABX0UDX5</accession>
<feature type="transmembrane region" description="Helical" evidence="1">
    <location>
        <begin position="44"/>
        <end position="63"/>
    </location>
</feature>
<comment type="caution">
    <text evidence="2">The sequence shown here is derived from an EMBL/GenBank/DDBJ whole genome shotgun (WGS) entry which is preliminary data.</text>
</comment>
<sequence length="66" mass="7670">METDSILAFIGSLIITIYFRKIFFGEEKRMGYTYAAQARNSKLVGKYCAKIFIISFIIILTFLDKF</sequence>
<reference evidence="2 3" key="1">
    <citation type="submission" date="2020-03" db="EMBL/GenBank/DDBJ databases">
        <title>Genomic Encyclopedia of Type Strains, Phase IV (KMG-IV): sequencing the most valuable type-strain genomes for metagenomic binning, comparative biology and taxonomic classification.</title>
        <authorList>
            <person name="Goeker M."/>
        </authorList>
    </citation>
    <scope>NUCLEOTIDE SEQUENCE [LARGE SCALE GENOMIC DNA]</scope>
    <source>
        <strain evidence="2 3">DSM 101599</strain>
    </source>
</reference>
<keyword evidence="1" id="KW-0812">Transmembrane</keyword>
<feature type="transmembrane region" description="Helical" evidence="1">
    <location>
        <begin position="6"/>
        <end position="23"/>
    </location>
</feature>
<evidence type="ECO:0008006" key="4">
    <source>
        <dbReference type="Google" id="ProtNLM"/>
    </source>
</evidence>
<keyword evidence="1" id="KW-0472">Membrane</keyword>
<evidence type="ECO:0000313" key="2">
    <source>
        <dbReference type="EMBL" id="NIJ45257.1"/>
    </source>
</evidence>